<proteinExistence type="predicted"/>
<accession>A0A3B4ED96</accession>
<dbReference type="Ensembl" id="ENSPNAT00000025044.2">
    <property type="protein sequence ID" value="ENSPNAP00000033805.1"/>
    <property type="gene ID" value="ENSPNAG00000022688.2"/>
</dbReference>
<protein>
    <submittedName>
        <fullName evidence="1">Uncharacterized protein</fullName>
    </submittedName>
</protein>
<organism evidence="1 2">
    <name type="scientific">Pygocentrus nattereri</name>
    <name type="common">Red-bellied piranha</name>
    <dbReference type="NCBI Taxonomy" id="42514"/>
    <lineage>
        <taxon>Eukaryota</taxon>
        <taxon>Metazoa</taxon>
        <taxon>Chordata</taxon>
        <taxon>Craniata</taxon>
        <taxon>Vertebrata</taxon>
        <taxon>Euteleostomi</taxon>
        <taxon>Actinopterygii</taxon>
        <taxon>Neopterygii</taxon>
        <taxon>Teleostei</taxon>
        <taxon>Ostariophysi</taxon>
        <taxon>Characiformes</taxon>
        <taxon>Characoidei</taxon>
        <taxon>Pygocentrus</taxon>
    </lineage>
</organism>
<dbReference type="AlphaFoldDB" id="A0A3B4ED96"/>
<sequence length="57" mass="6206">MTITCITTVPDRGGFPPSTAVSTNECSPSASRSRLLFRTMSTYLSLLDLKYSFALSL</sequence>
<name>A0A3B4ED96_PYGNA</name>
<reference evidence="1 2" key="1">
    <citation type="submission" date="2020-10" db="EMBL/GenBank/DDBJ databases">
        <title>Pygocentrus nattereri (red-bellied piranha) genome, fPygNat1, primary haplotype.</title>
        <authorList>
            <person name="Myers G."/>
            <person name="Meyer A."/>
            <person name="Karagic N."/>
            <person name="Pippel M."/>
            <person name="Winkler S."/>
            <person name="Tracey A."/>
            <person name="Wood J."/>
            <person name="Formenti G."/>
            <person name="Howe K."/>
            <person name="Fedrigo O."/>
            <person name="Jarvis E.D."/>
        </authorList>
    </citation>
    <scope>NUCLEOTIDE SEQUENCE [LARGE SCALE GENOMIC DNA]</scope>
</reference>
<dbReference type="Proteomes" id="UP001501920">
    <property type="component" value="Chromosome 18"/>
</dbReference>
<evidence type="ECO:0000313" key="2">
    <source>
        <dbReference type="Proteomes" id="UP001501920"/>
    </source>
</evidence>
<reference evidence="1" key="3">
    <citation type="submission" date="2025-09" db="UniProtKB">
        <authorList>
            <consortium name="Ensembl"/>
        </authorList>
    </citation>
    <scope>IDENTIFICATION</scope>
</reference>
<evidence type="ECO:0000313" key="1">
    <source>
        <dbReference type="Ensembl" id="ENSPNAP00000033805.1"/>
    </source>
</evidence>
<keyword evidence="2" id="KW-1185">Reference proteome</keyword>
<reference evidence="1" key="2">
    <citation type="submission" date="2025-08" db="UniProtKB">
        <authorList>
            <consortium name="Ensembl"/>
        </authorList>
    </citation>
    <scope>IDENTIFICATION</scope>
</reference>